<dbReference type="Pfam" id="PF14013">
    <property type="entry name" value="MT0933_antitox"/>
    <property type="match status" value="1"/>
</dbReference>
<proteinExistence type="predicted"/>
<feature type="compositionally biased region" description="Basic and acidic residues" evidence="1">
    <location>
        <begin position="1"/>
        <end position="17"/>
    </location>
</feature>
<accession>A0ABV3DS59</accession>
<feature type="compositionally biased region" description="Basic and acidic residues" evidence="1">
    <location>
        <begin position="24"/>
        <end position="43"/>
    </location>
</feature>
<feature type="compositionally biased region" description="Pro residues" evidence="1">
    <location>
        <begin position="61"/>
        <end position="88"/>
    </location>
</feature>
<organism evidence="2 3">
    <name type="scientific">Streptodolium elevatio</name>
    <dbReference type="NCBI Taxonomy" id="3157996"/>
    <lineage>
        <taxon>Bacteria</taxon>
        <taxon>Bacillati</taxon>
        <taxon>Actinomycetota</taxon>
        <taxon>Actinomycetes</taxon>
        <taxon>Kitasatosporales</taxon>
        <taxon>Streptomycetaceae</taxon>
        <taxon>Streptodolium</taxon>
    </lineage>
</organism>
<protein>
    <submittedName>
        <fullName evidence="2">Antitoxin</fullName>
    </submittedName>
</protein>
<dbReference type="RefSeq" id="WP_358362166.1">
    <property type="nucleotide sequence ID" value="NZ_JBEZFP010000130.1"/>
</dbReference>
<feature type="region of interest" description="Disordered" evidence="1">
    <location>
        <begin position="1"/>
        <end position="88"/>
    </location>
</feature>
<dbReference type="Proteomes" id="UP001551482">
    <property type="component" value="Unassembled WGS sequence"/>
</dbReference>
<sequence>MGLLDTIKEKLAPHGDKVGQGVDKAADMVDKKTGGKHGDKIDSAAEQAKGALGVPGEAQPPATPPATPEATPEAPPAGEAPPEQNPPA</sequence>
<evidence type="ECO:0000313" key="3">
    <source>
        <dbReference type="Proteomes" id="UP001551482"/>
    </source>
</evidence>
<evidence type="ECO:0000256" key="1">
    <source>
        <dbReference type="SAM" id="MobiDB-lite"/>
    </source>
</evidence>
<dbReference type="InterPro" id="IPR028037">
    <property type="entry name" value="Antitoxin_Rv0909/MT0933"/>
</dbReference>
<evidence type="ECO:0000313" key="2">
    <source>
        <dbReference type="EMBL" id="MEU8138585.1"/>
    </source>
</evidence>
<comment type="caution">
    <text evidence="2">The sequence shown here is derived from an EMBL/GenBank/DDBJ whole genome shotgun (WGS) entry which is preliminary data.</text>
</comment>
<gene>
    <name evidence="2" type="ORF">AB0C36_34445</name>
</gene>
<reference evidence="2 3" key="1">
    <citation type="submission" date="2024-06" db="EMBL/GenBank/DDBJ databases">
        <title>The Natural Products Discovery Center: Release of the First 8490 Sequenced Strains for Exploring Actinobacteria Biosynthetic Diversity.</title>
        <authorList>
            <person name="Kalkreuter E."/>
            <person name="Kautsar S.A."/>
            <person name="Yang D."/>
            <person name="Bader C.D."/>
            <person name="Teijaro C.N."/>
            <person name="Fluegel L."/>
            <person name="Davis C.M."/>
            <person name="Simpson J.R."/>
            <person name="Lauterbach L."/>
            <person name="Steele A.D."/>
            <person name="Gui C."/>
            <person name="Meng S."/>
            <person name="Li G."/>
            <person name="Viehrig K."/>
            <person name="Ye F."/>
            <person name="Su P."/>
            <person name="Kiefer A.F."/>
            <person name="Nichols A."/>
            <person name="Cepeda A.J."/>
            <person name="Yan W."/>
            <person name="Fan B."/>
            <person name="Jiang Y."/>
            <person name="Adhikari A."/>
            <person name="Zheng C.-J."/>
            <person name="Schuster L."/>
            <person name="Cowan T.M."/>
            <person name="Smanski M.J."/>
            <person name="Chevrette M.G."/>
            <person name="De Carvalho L.P.S."/>
            <person name="Shen B."/>
        </authorList>
    </citation>
    <scope>NUCLEOTIDE SEQUENCE [LARGE SCALE GENOMIC DNA]</scope>
    <source>
        <strain evidence="2 3">NPDC048946</strain>
    </source>
</reference>
<dbReference type="EMBL" id="JBEZFP010000130">
    <property type="protein sequence ID" value="MEU8138585.1"/>
    <property type="molecule type" value="Genomic_DNA"/>
</dbReference>
<keyword evidence="3" id="KW-1185">Reference proteome</keyword>
<name>A0ABV3DS59_9ACTN</name>